<name>A0A212FLG7_DANPL</name>
<protein>
    <submittedName>
        <fullName evidence="2">Uncharacterized protein</fullName>
    </submittedName>
</protein>
<dbReference type="InParanoid" id="A0A212FLG7"/>
<sequence length="82" mass="8693">MAALETVLFIIVIVFQIIGNSIANSTAQIPDTAVPKEYKPSGTLASFGRMVVDLPLGLVEAFKDGAEAIESVILGIVRTIFT</sequence>
<reference evidence="2 3" key="1">
    <citation type="journal article" date="2011" name="Cell">
        <title>The monarch butterfly genome yields insights into long-distance migration.</title>
        <authorList>
            <person name="Zhan S."/>
            <person name="Merlin C."/>
            <person name="Boore J.L."/>
            <person name="Reppert S.M."/>
        </authorList>
    </citation>
    <scope>NUCLEOTIDE SEQUENCE [LARGE SCALE GENOMIC DNA]</scope>
    <source>
        <strain evidence="2">F-2</strain>
    </source>
</reference>
<gene>
    <name evidence="2" type="ORF">KGM_215994</name>
</gene>
<evidence type="ECO:0000256" key="1">
    <source>
        <dbReference type="SAM" id="SignalP"/>
    </source>
</evidence>
<keyword evidence="1" id="KW-0732">Signal</keyword>
<accession>A0A212FLG7</accession>
<dbReference type="AlphaFoldDB" id="A0A212FLG7"/>
<dbReference type="EMBL" id="AGBW02007800">
    <property type="protein sequence ID" value="OWR54540.1"/>
    <property type="molecule type" value="Genomic_DNA"/>
</dbReference>
<dbReference type="KEGG" id="dpl:KGM_215994"/>
<dbReference type="Proteomes" id="UP000007151">
    <property type="component" value="Unassembled WGS sequence"/>
</dbReference>
<comment type="caution">
    <text evidence="2">The sequence shown here is derived from an EMBL/GenBank/DDBJ whole genome shotgun (WGS) entry which is preliminary data.</text>
</comment>
<feature type="chain" id="PRO_5012397345" evidence="1">
    <location>
        <begin position="24"/>
        <end position="82"/>
    </location>
</feature>
<organism evidence="2 3">
    <name type="scientific">Danaus plexippus plexippus</name>
    <dbReference type="NCBI Taxonomy" id="278856"/>
    <lineage>
        <taxon>Eukaryota</taxon>
        <taxon>Metazoa</taxon>
        <taxon>Ecdysozoa</taxon>
        <taxon>Arthropoda</taxon>
        <taxon>Hexapoda</taxon>
        <taxon>Insecta</taxon>
        <taxon>Pterygota</taxon>
        <taxon>Neoptera</taxon>
        <taxon>Endopterygota</taxon>
        <taxon>Lepidoptera</taxon>
        <taxon>Glossata</taxon>
        <taxon>Ditrysia</taxon>
        <taxon>Papilionoidea</taxon>
        <taxon>Nymphalidae</taxon>
        <taxon>Danainae</taxon>
        <taxon>Danaini</taxon>
        <taxon>Danaina</taxon>
        <taxon>Danaus</taxon>
        <taxon>Danaus</taxon>
    </lineage>
</organism>
<proteinExistence type="predicted"/>
<keyword evidence="3" id="KW-1185">Reference proteome</keyword>
<evidence type="ECO:0000313" key="3">
    <source>
        <dbReference type="Proteomes" id="UP000007151"/>
    </source>
</evidence>
<feature type="signal peptide" evidence="1">
    <location>
        <begin position="1"/>
        <end position="23"/>
    </location>
</feature>
<evidence type="ECO:0000313" key="2">
    <source>
        <dbReference type="EMBL" id="OWR54540.1"/>
    </source>
</evidence>